<evidence type="ECO:0000259" key="3">
    <source>
        <dbReference type="Pfam" id="PF02885"/>
    </source>
</evidence>
<feature type="non-terminal residue" evidence="4">
    <location>
        <position position="40"/>
    </location>
</feature>
<dbReference type="Gene3D" id="1.20.970.10">
    <property type="entry name" value="Transferase, Pyrimidine Nucleoside Phosphorylase, Chain C"/>
    <property type="match status" value="1"/>
</dbReference>
<name>A0A438X178_HELPX</name>
<dbReference type="SUPFAM" id="SSF47648">
    <property type="entry name" value="Nucleoside phosphorylase/phosphoribosyltransferase N-terminal domain"/>
    <property type="match status" value="1"/>
</dbReference>
<organism evidence="4 5">
    <name type="scientific">Helicobacter pylori</name>
    <name type="common">Campylobacter pylori</name>
    <dbReference type="NCBI Taxonomy" id="210"/>
    <lineage>
        <taxon>Bacteria</taxon>
        <taxon>Pseudomonadati</taxon>
        <taxon>Campylobacterota</taxon>
        <taxon>Epsilonproteobacteria</taxon>
        <taxon>Campylobacterales</taxon>
        <taxon>Helicobacteraceae</taxon>
        <taxon>Helicobacter</taxon>
    </lineage>
</organism>
<evidence type="ECO:0000313" key="5">
    <source>
        <dbReference type="Proteomes" id="UP000289022"/>
    </source>
</evidence>
<comment type="caution">
    <text evidence="4">The sequence shown here is derived from an EMBL/GenBank/DDBJ whole genome shotgun (WGS) entry which is preliminary data.</text>
</comment>
<gene>
    <name evidence="4" type="ORF">EC518_09760</name>
</gene>
<accession>A0A438X178</accession>
<evidence type="ECO:0000256" key="1">
    <source>
        <dbReference type="ARBA" id="ARBA00022676"/>
    </source>
</evidence>
<dbReference type="InterPro" id="IPR017459">
    <property type="entry name" value="Glycosyl_Trfase_fam3_N_dom"/>
</dbReference>
<reference evidence="4 5" key="1">
    <citation type="submission" date="2018-11" db="EMBL/GenBank/DDBJ databases">
        <title>Genetic determinants and prediction of antibiotic resistance phenotypes in Helicobacter pylori.</title>
        <authorList>
            <person name="Wagner K."/>
        </authorList>
    </citation>
    <scope>NUCLEOTIDE SEQUENCE [LARGE SCALE GENOMIC DNA]</scope>
    <source>
        <strain evidence="4 5">ZH70</strain>
    </source>
</reference>
<feature type="domain" description="Glycosyl transferase family 3 N-terminal" evidence="3">
    <location>
        <begin position="2"/>
        <end position="40"/>
    </location>
</feature>
<evidence type="ECO:0000256" key="2">
    <source>
        <dbReference type="ARBA" id="ARBA00022679"/>
    </source>
</evidence>
<keyword evidence="2 4" id="KW-0808">Transferase</keyword>
<dbReference type="EMBL" id="RJGP01000696">
    <property type="protein sequence ID" value="RVZ30224.1"/>
    <property type="molecule type" value="Genomic_DNA"/>
</dbReference>
<proteinExistence type="predicted"/>
<dbReference type="AlphaFoldDB" id="A0A438X178"/>
<protein>
    <submittedName>
        <fullName evidence="4">Anthranilate phosphoribosyltransferase</fullName>
    </submittedName>
</protein>
<evidence type="ECO:0000313" key="4">
    <source>
        <dbReference type="EMBL" id="RVZ30224.1"/>
    </source>
</evidence>
<dbReference type="Pfam" id="PF02885">
    <property type="entry name" value="Glycos_trans_3N"/>
    <property type="match status" value="1"/>
</dbReference>
<sequence length="40" mass="4641">MKNILNTLYHQKDLNDEEIKKLFTLIIDEKVSPTQLGAIL</sequence>
<dbReference type="Proteomes" id="UP000289022">
    <property type="component" value="Unassembled WGS sequence"/>
</dbReference>
<dbReference type="GO" id="GO:0016757">
    <property type="term" value="F:glycosyltransferase activity"/>
    <property type="evidence" value="ECO:0007669"/>
    <property type="project" value="UniProtKB-KW"/>
</dbReference>
<dbReference type="InterPro" id="IPR036320">
    <property type="entry name" value="Glycosyl_Trfase_fam3_N_dom_sf"/>
</dbReference>
<keyword evidence="1 4" id="KW-0328">Glycosyltransferase</keyword>